<dbReference type="KEGG" id="dko:I596_3598"/>
<dbReference type="STRING" id="1300342.I596_3598"/>
<dbReference type="AlphaFoldDB" id="A0A167H9I6"/>
<evidence type="ECO:0000313" key="3">
    <source>
        <dbReference type="Proteomes" id="UP000076830"/>
    </source>
</evidence>
<keyword evidence="3" id="KW-1185">Reference proteome</keyword>
<feature type="signal peptide" evidence="1">
    <location>
        <begin position="1"/>
        <end position="21"/>
    </location>
</feature>
<proteinExistence type="predicted"/>
<keyword evidence="1" id="KW-0732">Signal</keyword>
<reference evidence="2 3" key="1">
    <citation type="submission" date="2016-04" db="EMBL/GenBank/DDBJ databases">
        <title>Complete genome sequence of Dokdonella koreensis DS-123T.</title>
        <authorList>
            <person name="Kim J.F."/>
            <person name="Lee H."/>
            <person name="Kwak M.-J."/>
        </authorList>
    </citation>
    <scope>NUCLEOTIDE SEQUENCE [LARGE SCALE GENOMIC DNA]</scope>
    <source>
        <strain evidence="2 3">DS-123</strain>
    </source>
</reference>
<gene>
    <name evidence="2" type="ORF">I596_3598</name>
</gene>
<dbReference type="RefSeq" id="WP_150132230.1">
    <property type="nucleotide sequence ID" value="NZ_CP015249.1"/>
</dbReference>
<accession>A0A167H9I6</accession>
<organism evidence="2 3">
    <name type="scientific">Dokdonella koreensis DS-123</name>
    <dbReference type="NCBI Taxonomy" id="1300342"/>
    <lineage>
        <taxon>Bacteria</taxon>
        <taxon>Pseudomonadati</taxon>
        <taxon>Pseudomonadota</taxon>
        <taxon>Gammaproteobacteria</taxon>
        <taxon>Lysobacterales</taxon>
        <taxon>Rhodanobacteraceae</taxon>
        <taxon>Dokdonella</taxon>
    </lineage>
</organism>
<evidence type="ECO:0000256" key="1">
    <source>
        <dbReference type="SAM" id="SignalP"/>
    </source>
</evidence>
<name>A0A167H9I6_9GAMM</name>
<sequence length="663" mass="67110">MRRSLAAAMLLAALAAAPAWADIAVTATAEPTTYARGRTNSYVIDLRVISEAFGGADATYFSVPEGVTLSAVRERNTFTWCSDVDVLVLGMGTREGGWYQRGYPDPAGCGSLSGSPAPGELQVVIVDVDVPADYVGDLPLTVHLLGDGTGGGPNEASVTLNFADDATAALRWHFDDLAAPALPGGWATAATGAGVPWVTQAALVDTAPNAVHAPAPAARGESALTTAPIAVPADGGEIQFRQRLATDAGADGGVLEIAIDGGAFQDILAAGGQFTTGGYDGVLATPAACAGNANPLAGRSAWSGAHGRFGAVAAVLPPAAAGRSVQLRWRLGTDCAGTPEAPNGWWIDDIRLAPTVPQAALPTRLAVTVSAGTQRTEPLAIGNAGGGLLDYAVAAATADCAAPGTPAWLQVDEAAGQVAGGARAAATLTIDSGGLAPGDHDALLCVTGSDTGTVRSIPLHLTVTAEACVAADRVFANGFDDSGDGLCGGALRTYDDADAFLAEVAPGAHRNAFTGLRSGYVHGPLAFGDGGFTYTVIGAPAGFFGNLFLFAGAGMLAPMGPGEDSSLTITFTGAPVTALGGNFWGQSFFVSASIEENLQLPTPIVLTLDDGTVETFTATSQRDFRGFVATRPIRSLTVTAPVPLPDGDHAWGVFDNLVVGRTR</sequence>
<dbReference type="OrthoDB" id="9775889at2"/>
<dbReference type="Proteomes" id="UP000076830">
    <property type="component" value="Chromosome"/>
</dbReference>
<evidence type="ECO:0000313" key="2">
    <source>
        <dbReference type="EMBL" id="ANB19586.1"/>
    </source>
</evidence>
<dbReference type="EMBL" id="CP015249">
    <property type="protein sequence ID" value="ANB19586.1"/>
    <property type="molecule type" value="Genomic_DNA"/>
</dbReference>
<protein>
    <submittedName>
        <fullName evidence="2">Peptidase, M36 (Fungalysin) family</fullName>
    </submittedName>
</protein>
<feature type="chain" id="PRO_5007887434" evidence="1">
    <location>
        <begin position="22"/>
        <end position="663"/>
    </location>
</feature>